<keyword evidence="3" id="KW-1185">Reference proteome</keyword>
<dbReference type="PANTHER" id="PTHR13887">
    <property type="entry name" value="GLUTATHIONE S-TRANSFERASE KAPPA"/>
    <property type="match status" value="1"/>
</dbReference>
<proteinExistence type="predicted"/>
<dbReference type="Gene3D" id="3.40.30.10">
    <property type="entry name" value="Glutaredoxin"/>
    <property type="match status" value="1"/>
</dbReference>
<accession>A0A9P4H9Y7</accession>
<dbReference type="Pfam" id="PF01323">
    <property type="entry name" value="DSBA"/>
    <property type="match status" value="1"/>
</dbReference>
<dbReference type="SUPFAM" id="SSF52833">
    <property type="entry name" value="Thioredoxin-like"/>
    <property type="match status" value="1"/>
</dbReference>
<dbReference type="AlphaFoldDB" id="A0A9P4H9Y7"/>
<comment type="caution">
    <text evidence="2">The sequence shown here is derived from an EMBL/GenBank/DDBJ whole genome shotgun (WGS) entry which is preliminary data.</text>
</comment>
<organism evidence="2 3">
    <name type="scientific">Setomelanomma holmii</name>
    <dbReference type="NCBI Taxonomy" id="210430"/>
    <lineage>
        <taxon>Eukaryota</taxon>
        <taxon>Fungi</taxon>
        <taxon>Dikarya</taxon>
        <taxon>Ascomycota</taxon>
        <taxon>Pezizomycotina</taxon>
        <taxon>Dothideomycetes</taxon>
        <taxon>Pleosporomycetidae</taxon>
        <taxon>Pleosporales</taxon>
        <taxon>Pleosporineae</taxon>
        <taxon>Phaeosphaeriaceae</taxon>
        <taxon>Setomelanomma</taxon>
    </lineage>
</organism>
<dbReference type="GO" id="GO:0016491">
    <property type="term" value="F:oxidoreductase activity"/>
    <property type="evidence" value="ECO:0007669"/>
    <property type="project" value="InterPro"/>
</dbReference>
<gene>
    <name evidence="2" type="ORF">EK21DRAFT_65491</name>
</gene>
<dbReference type="Proteomes" id="UP000799777">
    <property type="component" value="Unassembled WGS sequence"/>
</dbReference>
<dbReference type="InterPro" id="IPR001853">
    <property type="entry name" value="DSBA-like_thioredoxin_dom"/>
</dbReference>
<dbReference type="OrthoDB" id="1930760at2759"/>
<evidence type="ECO:0000313" key="3">
    <source>
        <dbReference type="Proteomes" id="UP000799777"/>
    </source>
</evidence>
<dbReference type="InterPro" id="IPR036249">
    <property type="entry name" value="Thioredoxin-like_sf"/>
</dbReference>
<reference evidence="2" key="1">
    <citation type="journal article" date="2020" name="Stud. Mycol.">
        <title>101 Dothideomycetes genomes: a test case for predicting lifestyles and emergence of pathogens.</title>
        <authorList>
            <person name="Haridas S."/>
            <person name="Albert R."/>
            <person name="Binder M."/>
            <person name="Bloem J."/>
            <person name="Labutti K."/>
            <person name="Salamov A."/>
            <person name="Andreopoulos B."/>
            <person name="Baker S."/>
            <person name="Barry K."/>
            <person name="Bills G."/>
            <person name="Bluhm B."/>
            <person name="Cannon C."/>
            <person name="Castanera R."/>
            <person name="Culley D."/>
            <person name="Daum C."/>
            <person name="Ezra D."/>
            <person name="Gonzalez J."/>
            <person name="Henrissat B."/>
            <person name="Kuo A."/>
            <person name="Liang C."/>
            <person name="Lipzen A."/>
            <person name="Lutzoni F."/>
            <person name="Magnuson J."/>
            <person name="Mondo S."/>
            <person name="Nolan M."/>
            <person name="Ohm R."/>
            <person name="Pangilinan J."/>
            <person name="Park H.-J."/>
            <person name="Ramirez L."/>
            <person name="Alfaro M."/>
            <person name="Sun H."/>
            <person name="Tritt A."/>
            <person name="Yoshinaga Y."/>
            <person name="Zwiers L.-H."/>
            <person name="Turgeon B."/>
            <person name="Goodwin S."/>
            <person name="Spatafora J."/>
            <person name="Crous P."/>
            <person name="Grigoriev I."/>
        </authorList>
    </citation>
    <scope>NUCLEOTIDE SEQUENCE</scope>
    <source>
        <strain evidence="2">CBS 110217</strain>
    </source>
</reference>
<feature type="domain" description="DSBA-like thioredoxin" evidence="1">
    <location>
        <begin position="6"/>
        <end position="219"/>
    </location>
</feature>
<protein>
    <submittedName>
        <fullName evidence="2">Thioredoxin-like protein</fullName>
    </submittedName>
</protein>
<evidence type="ECO:0000259" key="1">
    <source>
        <dbReference type="Pfam" id="PF01323"/>
    </source>
</evidence>
<sequence>MPYNSTITFTLDTICPWTYLGFVRLRKALTSWTSSNPNSPVTFTLRLAPYQLYPDFSMEGRDKYEWYKKERYNDSPERMQMYIDYMTALGKDDGITFDFSGGTIANTLHAHRILQYLQNNKPPAHAIRALESLYDSYFSHRAHPASHETLTKACLAAGLSEHEAKALVEDDGEELMETKMAIREQVGNAVDSVPYVVFEGKRRDFTLVGAKSVEDYVKVLGQVEKEAS</sequence>
<evidence type="ECO:0000313" key="2">
    <source>
        <dbReference type="EMBL" id="KAF2030379.1"/>
    </source>
</evidence>
<dbReference type="EMBL" id="ML978190">
    <property type="protein sequence ID" value="KAF2030379.1"/>
    <property type="molecule type" value="Genomic_DNA"/>
</dbReference>
<name>A0A9P4H9Y7_9PLEO</name>
<dbReference type="PANTHER" id="PTHR13887:SF52">
    <property type="entry name" value="DSBA-LIKE THIOREDOXIN DOMAIN-CONTAINING PROTEIN"/>
    <property type="match status" value="1"/>
</dbReference>